<sequence>MKNTFLTAAAILALAFGANAQSTNTQQTNTTSTVNTPGTPTVPDPADAQTGTSTATPNTSTTTTTTTTAPAATTATATATAPATRSYGSTADSIHAKYQYLPMPQAWTAEKAFPVIGTYQLAGADAAAAPLTITLDSTSKGIVWISGLPQGTVKAYLAKSPATYRIIPQKSASGKLVPEGTLYFAPETNTLNIALGAPYNAQDPTAIFPVQPVADTMAVDATVASAPAVATVKVKHEGAKSKTKSKSKVTFYTATKVNALNNTGSNAAFGQQLDQATKQQ</sequence>
<evidence type="ECO:0000256" key="2">
    <source>
        <dbReference type="SAM" id="SignalP"/>
    </source>
</evidence>
<feature type="signal peptide" evidence="2">
    <location>
        <begin position="1"/>
        <end position="20"/>
    </location>
</feature>
<proteinExistence type="predicted"/>
<keyword evidence="4" id="KW-1185">Reference proteome</keyword>
<protein>
    <submittedName>
        <fullName evidence="3">Uncharacterized protein</fullName>
    </submittedName>
</protein>
<dbReference type="RefSeq" id="WP_131853618.1">
    <property type="nucleotide sequence ID" value="NZ_SKFH01000038.1"/>
</dbReference>
<comment type="caution">
    <text evidence="3">The sequence shown here is derived from an EMBL/GenBank/DDBJ whole genome shotgun (WGS) entry which is preliminary data.</text>
</comment>
<dbReference type="EMBL" id="SKFH01000038">
    <property type="protein sequence ID" value="TCZ67185.1"/>
    <property type="molecule type" value="Genomic_DNA"/>
</dbReference>
<dbReference type="OrthoDB" id="679096at2"/>
<gene>
    <name evidence="3" type="ORF">E0486_16035</name>
</gene>
<feature type="chain" id="PRO_5020909115" evidence="2">
    <location>
        <begin position="21"/>
        <end position="280"/>
    </location>
</feature>
<evidence type="ECO:0000256" key="1">
    <source>
        <dbReference type="SAM" id="MobiDB-lite"/>
    </source>
</evidence>
<organism evidence="3 4">
    <name type="scientific">Flaviaesturariibacter aridisoli</name>
    <dbReference type="NCBI Taxonomy" id="2545761"/>
    <lineage>
        <taxon>Bacteria</taxon>
        <taxon>Pseudomonadati</taxon>
        <taxon>Bacteroidota</taxon>
        <taxon>Chitinophagia</taxon>
        <taxon>Chitinophagales</taxon>
        <taxon>Chitinophagaceae</taxon>
        <taxon>Flaviaestuariibacter</taxon>
    </lineage>
</organism>
<feature type="compositionally biased region" description="Low complexity" evidence="1">
    <location>
        <begin position="23"/>
        <end position="41"/>
    </location>
</feature>
<name>A0A4R4E013_9BACT</name>
<evidence type="ECO:0000313" key="4">
    <source>
        <dbReference type="Proteomes" id="UP000295164"/>
    </source>
</evidence>
<evidence type="ECO:0000313" key="3">
    <source>
        <dbReference type="EMBL" id="TCZ67185.1"/>
    </source>
</evidence>
<keyword evidence="2" id="KW-0732">Signal</keyword>
<dbReference type="AlphaFoldDB" id="A0A4R4E013"/>
<accession>A0A4R4E013</accession>
<feature type="compositionally biased region" description="Low complexity" evidence="1">
    <location>
        <begin position="52"/>
        <end position="84"/>
    </location>
</feature>
<reference evidence="3 4" key="1">
    <citation type="submission" date="2019-03" db="EMBL/GenBank/DDBJ databases">
        <authorList>
            <person name="Kim M.K.M."/>
        </authorList>
    </citation>
    <scope>NUCLEOTIDE SEQUENCE [LARGE SCALE GENOMIC DNA]</scope>
    <source>
        <strain evidence="3 4">17J68-15</strain>
    </source>
</reference>
<feature type="region of interest" description="Disordered" evidence="1">
    <location>
        <begin position="23"/>
        <end position="86"/>
    </location>
</feature>
<dbReference type="Proteomes" id="UP000295164">
    <property type="component" value="Unassembled WGS sequence"/>
</dbReference>